<gene>
    <name evidence="2" type="ORF">PCOR1329_LOCUS85543</name>
</gene>
<feature type="non-terminal residue" evidence="2">
    <location>
        <position position="668"/>
    </location>
</feature>
<evidence type="ECO:0000256" key="1">
    <source>
        <dbReference type="SAM" id="MobiDB-lite"/>
    </source>
</evidence>
<dbReference type="Proteomes" id="UP001189429">
    <property type="component" value="Unassembled WGS sequence"/>
</dbReference>
<sequence>MAADGLQCKELEHGLPETQFTGMTLDRATGRISVGHRRCWKVRLATAALLEDGYASGKSLHRIVGHFAWSAILRRCLLSIPHAIYRFIDFAGGSRVRLWPAVMKELRWMMVLLPLAYPDSKRPRCQLVSASGSEGANATDNGGFGIVAKRYTVDKVRAWGRQSERWRFFVEDAAHARQRAFDGAEKPQLGSSSLADIPPDEVPLELLDVHRDSIGDFNSRGLKVRGRWRVAENITSSEGRATVIAARNRLRSVRQFSHRHLFLGDNLGFVLAQGKGRASSATIDRHCRQLAALSMASDSDFVSRWVPSEFNPADAASRFKSGPPVQGGGGWRDARPPCAARDGEARAALRAAVDELARADADSGALFEFDDADWHPSSGPCPLGSPGDWHSWDEDGFYEASDNGLPLSTTDDISTAMLENLEDLYFTGHSHDSGEKVIAALEHRVPGTRSGKVLERAKMALKGFRRLAPALQMGELEFGQCLIFLFRTYLRPSECLGLEVKQLIPPLPGSGTTCWALLLAPEEEAISTKTKEFDGSLLLDSPELVFLYPRFSTLKKRSGHENAVAELAGPGQSNLDPYTTRHGGASDDALRQTRSMEAIKRRGRWAADTSVKRYEKHARVFKSLECLPEKARDYGLAVERQLEALLSLQARVPAPPGLRSKRLRPALE</sequence>
<dbReference type="EMBL" id="CAUYUJ010022639">
    <property type="protein sequence ID" value="CAK0911779.1"/>
    <property type="molecule type" value="Genomic_DNA"/>
</dbReference>
<protein>
    <submittedName>
        <fullName evidence="2">Uncharacterized protein</fullName>
    </submittedName>
</protein>
<organism evidence="2 3">
    <name type="scientific">Prorocentrum cordatum</name>
    <dbReference type="NCBI Taxonomy" id="2364126"/>
    <lineage>
        <taxon>Eukaryota</taxon>
        <taxon>Sar</taxon>
        <taxon>Alveolata</taxon>
        <taxon>Dinophyceae</taxon>
        <taxon>Prorocentrales</taxon>
        <taxon>Prorocentraceae</taxon>
        <taxon>Prorocentrum</taxon>
    </lineage>
</organism>
<comment type="caution">
    <text evidence="2">The sequence shown here is derived from an EMBL/GenBank/DDBJ whole genome shotgun (WGS) entry which is preliminary data.</text>
</comment>
<reference evidence="2" key="1">
    <citation type="submission" date="2023-10" db="EMBL/GenBank/DDBJ databases">
        <authorList>
            <person name="Chen Y."/>
            <person name="Shah S."/>
            <person name="Dougan E. K."/>
            <person name="Thang M."/>
            <person name="Chan C."/>
        </authorList>
    </citation>
    <scope>NUCLEOTIDE SEQUENCE [LARGE SCALE GENOMIC DNA]</scope>
</reference>
<evidence type="ECO:0000313" key="3">
    <source>
        <dbReference type="Proteomes" id="UP001189429"/>
    </source>
</evidence>
<accession>A0ABN9YII9</accession>
<feature type="region of interest" description="Disordered" evidence="1">
    <location>
        <begin position="317"/>
        <end position="337"/>
    </location>
</feature>
<name>A0ABN9YII9_9DINO</name>
<keyword evidence="3" id="KW-1185">Reference proteome</keyword>
<proteinExistence type="predicted"/>
<feature type="region of interest" description="Disordered" evidence="1">
    <location>
        <begin position="567"/>
        <end position="589"/>
    </location>
</feature>
<evidence type="ECO:0000313" key="2">
    <source>
        <dbReference type="EMBL" id="CAK0911779.1"/>
    </source>
</evidence>